<dbReference type="AlphaFoldDB" id="A0A835Z8Q2"/>
<dbReference type="Proteomes" id="UP000664859">
    <property type="component" value="Unassembled WGS sequence"/>
</dbReference>
<organism evidence="1 2">
    <name type="scientific">Tribonema minus</name>
    <dbReference type="NCBI Taxonomy" id="303371"/>
    <lineage>
        <taxon>Eukaryota</taxon>
        <taxon>Sar</taxon>
        <taxon>Stramenopiles</taxon>
        <taxon>Ochrophyta</taxon>
        <taxon>PX clade</taxon>
        <taxon>Xanthophyceae</taxon>
        <taxon>Tribonematales</taxon>
        <taxon>Tribonemataceae</taxon>
        <taxon>Tribonema</taxon>
    </lineage>
</organism>
<keyword evidence="2" id="KW-1185">Reference proteome</keyword>
<protein>
    <submittedName>
        <fullName evidence="1">Uncharacterized protein</fullName>
    </submittedName>
</protein>
<evidence type="ECO:0000313" key="1">
    <source>
        <dbReference type="EMBL" id="KAG5189060.1"/>
    </source>
</evidence>
<gene>
    <name evidence="1" type="ORF">JKP88DRAFT_262132</name>
</gene>
<accession>A0A835Z8Q2</accession>
<dbReference type="EMBL" id="JAFCMP010000057">
    <property type="protein sequence ID" value="KAG5189060.1"/>
    <property type="molecule type" value="Genomic_DNA"/>
</dbReference>
<sequence length="369" mass="41462">MLEPAKLVLFGGIISSTQLSAFLQPNAFRPRGFAQQLPTARLRMSDVEAGIARIGQLADLPEYAWVRGENGPLSGGVTPKQLWNLGKEEFLREHVRGREVTREERIRLLDFWTTVHNQGDAEAAPPKVIKVVHESGLVYEHLMPDDATLRSMCPDGLIRLDQDNEDLPLAVHQCLDLQDGATYCKLGSFSVGEQWRQHEKRFKHRDRAIVQEAASAVQMLMGLSTVIQEKKVEVPLVADNERLVYKYGGSFSGLRDAFETAKRKGYHPEKSHLVGEFDGLGERDDGSVGAIIEAKSHVIADDVMKGMTKLKLFHLYHELHKPDVPKDDPPVILCGKFFPHEQRNNALSFNLHVLVPDGSDWRFFSGKEL</sequence>
<proteinExistence type="predicted"/>
<comment type="caution">
    <text evidence="1">The sequence shown here is derived from an EMBL/GenBank/DDBJ whole genome shotgun (WGS) entry which is preliminary data.</text>
</comment>
<reference evidence="1" key="1">
    <citation type="submission" date="2021-02" db="EMBL/GenBank/DDBJ databases">
        <title>First Annotated Genome of the Yellow-green Alga Tribonema minus.</title>
        <authorList>
            <person name="Mahan K.M."/>
        </authorList>
    </citation>
    <scope>NUCLEOTIDE SEQUENCE</scope>
    <source>
        <strain evidence="1">UTEX B ZZ1240</strain>
    </source>
</reference>
<name>A0A835Z8Q2_9STRA</name>
<evidence type="ECO:0000313" key="2">
    <source>
        <dbReference type="Proteomes" id="UP000664859"/>
    </source>
</evidence>